<sequence length="379" mass="41267">MTKPVKIGTFIILVNFLIYIGLGLPDAIMGSAWPAVRQTYHVNVDYVGYLTMISLAFSFISTLLYPKLAKAMTMASIMLVSMGFVMIGILLLLWGEATILLILASVALGLGQGAIDIAVNDYAAKHFTSGLMSILHGMYGVGVTLSSLILAISLLFPTGWRIGVLIIGVLQLLIMMFVYQTRREFAEKDNGVDTVTETSGKLRGADWLLPIFYFFYSVELVVGKYLSSYAVDRLKLSESLAANATTLFWAGLMVGRFLTGLTTKWFSNKQLILGHIVLTFGGMGLLFVPNTAVLLFSSFAIGLGLSALYPLMMMVPYERHDDQTAKLMVSRNLAFCQAGMVVLPLITGWVYQASGATTMPVIGFALVAVMLGLTVKILK</sequence>
<dbReference type="InterPro" id="IPR020846">
    <property type="entry name" value="MFS_dom"/>
</dbReference>
<accession>A0A4Z0S3A5</accession>
<feature type="transmembrane region" description="Helical" evidence="7">
    <location>
        <begin position="162"/>
        <end position="179"/>
    </location>
</feature>
<name>A0A4Z0S3A5_WEICO</name>
<dbReference type="OrthoDB" id="9795150at2"/>
<proteinExistence type="inferred from homology"/>
<dbReference type="Pfam" id="PF07690">
    <property type="entry name" value="MFS_1"/>
    <property type="match status" value="1"/>
</dbReference>
<evidence type="ECO:0000313" key="10">
    <source>
        <dbReference type="Proteomes" id="UP000297646"/>
    </source>
</evidence>
<feature type="transmembrane region" description="Helical" evidence="7">
    <location>
        <begin position="131"/>
        <end position="156"/>
    </location>
</feature>
<dbReference type="PANTHER" id="PTHR23514">
    <property type="entry name" value="BYPASS OF STOP CODON PROTEIN 6"/>
    <property type="match status" value="1"/>
</dbReference>
<keyword evidence="5 7" id="KW-1133">Transmembrane helix</keyword>
<feature type="transmembrane region" description="Helical" evidence="7">
    <location>
        <begin position="271"/>
        <end position="288"/>
    </location>
</feature>
<dbReference type="Proteomes" id="UP000297646">
    <property type="component" value="Unassembled WGS sequence"/>
</dbReference>
<dbReference type="GO" id="GO:0005886">
    <property type="term" value="C:plasma membrane"/>
    <property type="evidence" value="ECO:0007669"/>
    <property type="project" value="UniProtKB-SubCell"/>
</dbReference>
<keyword evidence="4 7" id="KW-0812">Transmembrane</keyword>
<evidence type="ECO:0000256" key="4">
    <source>
        <dbReference type="ARBA" id="ARBA00022692"/>
    </source>
</evidence>
<dbReference type="RefSeq" id="WP_135519470.1">
    <property type="nucleotide sequence ID" value="NZ_PVSN01000037.1"/>
</dbReference>
<evidence type="ECO:0000256" key="6">
    <source>
        <dbReference type="ARBA" id="ARBA00023136"/>
    </source>
</evidence>
<feature type="transmembrane region" description="Helical" evidence="7">
    <location>
        <begin position="239"/>
        <end position="259"/>
    </location>
</feature>
<gene>
    <name evidence="9" type="ORF">C6P11_05845</name>
</gene>
<evidence type="ECO:0000256" key="1">
    <source>
        <dbReference type="ARBA" id="ARBA00004651"/>
    </source>
</evidence>
<dbReference type="InterPro" id="IPR051788">
    <property type="entry name" value="MFS_Transporter"/>
</dbReference>
<organism evidence="9 10">
    <name type="scientific">Weissella confusa</name>
    <name type="common">Lactobacillus confusus</name>
    <dbReference type="NCBI Taxonomy" id="1583"/>
    <lineage>
        <taxon>Bacteria</taxon>
        <taxon>Bacillati</taxon>
        <taxon>Bacillota</taxon>
        <taxon>Bacilli</taxon>
        <taxon>Lactobacillales</taxon>
        <taxon>Lactobacillaceae</taxon>
        <taxon>Weissella</taxon>
    </lineage>
</organism>
<evidence type="ECO:0000256" key="2">
    <source>
        <dbReference type="ARBA" id="ARBA00008335"/>
    </source>
</evidence>
<dbReference type="PROSITE" id="PS50850">
    <property type="entry name" value="MFS"/>
    <property type="match status" value="1"/>
</dbReference>
<protein>
    <submittedName>
        <fullName evidence="9">MFS transporter</fullName>
    </submittedName>
</protein>
<dbReference type="EMBL" id="PVSN01000037">
    <property type="protein sequence ID" value="TGE72677.1"/>
    <property type="molecule type" value="Genomic_DNA"/>
</dbReference>
<comment type="subcellular location">
    <subcellularLocation>
        <location evidence="1">Cell membrane</location>
        <topology evidence="1">Multi-pass membrane protein</topology>
    </subcellularLocation>
</comment>
<feature type="domain" description="Major facilitator superfamily (MFS) profile" evidence="8">
    <location>
        <begin position="11"/>
        <end position="379"/>
    </location>
</feature>
<evidence type="ECO:0000256" key="3">
    <source>
        <dbReference type="ARBA" id="ARBA00022448"/>
    </source>
</evidence>
<dbReference type="PANTHER" id="PTHR23514:SF3">
    <property type="entry name" value="BYPASS OF STOP CODON PROTEIN 6"/>
    <property type="match status" value="1"/>
</dbReference>
<feature type="transmembrane region" description="Helical" evidence="7">
    <location>
        <begin position="72"/>
        <end position="93"/>
    </location>
</feature>
<evidence type="ECO:0000313" key="9">
    <source>
        <dbReference type="EMBL" id="TGE72677.1"/>
    </source>
</evidence>
<dbReference type="SUPFAM" id="SSF103473">
    <property type="entry name" value="MFS general substrate transporter"/>
    <property type="match status" value="1"/>
</dbReference>
<feature type="transmembrane region" description="Helical" evidence="7">
    <location>
        <begin position="294"/>
        <end position="312"/>
    </location>
</feature>
<keyword evidence="3" id="KW-0813">Transport</keyword>
<feature type="transmembrane region" description="Helical" evidence="7">
    <location>
        <begin position="99"/>
        <end position="119"/>
    </location>
</feature>
<feature type="transmembrane region" description="Helical" evidence="7">
    <location>
        <begin position="12"/>
        <end position="34"/>
    </location>
</feature>
<dbReference type="GO" id="GO:0022857">
    <property type="term" value="F:transmembrane transporter activity"/>
    <property type="evidence" value="ECO:0007669"/>
    <property type="project" value="InterPro"/>
</dbReference>
<feature type="transmembrane region" description="Helical" evidence="7">
    <location>
        <begin position="207"/>
        <end position="227"/>
    </location>
</feature>
<dbReference type="InterPro" id="IPR036259">
    <property type="entry name" value="MFS_trans_sf"/>
</dbReference>
<dbReference type="Gene3D" id="1.20.1250.20">
    <property type="entry name" value="MFS general substrate transporter like domains"/>
    <property type="match status" value="2"/>
</dbReference>
<keyword evidence="6 7" id="KW-0472">Membrane</keyword>
<comment type="caution">
    <text evidence="9">The sequence shown here is derived from an EMBL/GenBank/DDBJ whole genome shotgun (WGS) entry which is preliminary data.</text>
</comment>
<feature type="transmembrane region" description="Helical" evidence="7">
    <location>
        <begin position="357"/>
        <end position="378"/>
    </location>
</feature>
<feature type="transmembrane region" description="Helical" evidence="7">
    <location>
        <begin position="46"/>
        <end position="65"/>
    </location>
</feature>
<dbReference type="AlphaFoldDB" id="A0A4Z0S3A5"/>
<comment type="similarity">
    <text evidence="2">Belongs to the major facilitator superfamily.</text>
</comment>
<dbReference type="InterPro" id="IPR011701">
    <property type="entry name" value="MFS"/>
</dbReference>
<evidence type="ECO:0000259" key="8">
    <source>
        <dbReference type="PROSITE" id="PS50850"/>
    </source>
</evidence>
<reference evidence="9 10" key="1">
    <citation type="submission" date="2018-03" db="EMBL/GenBank/DDBJ databases">
        <title>Genome sequencing of Weissella confusa isolates.</title>
        <authorList>
            <person name="Kajala I."/>
            <person name="Baruah R."/>
            <person name="Bergsveinson J."/>
            <person name="Juvonen R."/>
            <person name="Ziola B."/>
        </authorList>
    </citation>
    <scope>NUCLEOTIDE SEQUENCE [LARGE SCALE GENOMIC DNA]</scope>
    <source>
        <strain evidence="9 10">VTT E-062653</strain>
    </source>
</reference>
<evidence type="ECO:0000256" key="5">
    <source>
        <dbReference type="ARBA" id="ARBA00022989"/>
    </source>
</evidence>
<feature type="transmembrane region" description="Helical" evidence="7">
    <location>
        <begin position="333"/>
        <end position="351"/>
    </location>
</feature>
<evidence type="ECO:0000256" key="7">
    <source>
        <dbReference type="SAM" id="Phobius"/>
    </source>
</evidence>